<gene>
    <name evidence="2" type="ORF">J2W25_000568</name>
</gene>
<dbReference type="AlphaFoldDB" id="A0AAW8DQ00"/>
<organism evidence="2 3">
    <name type="scientific">Variovorax boronicumulans</name>
    <dbReference type="NCBI Taxonomy" id="436515"/>
    <lineage>
        <taxon>Bacteria</taxon>
        <taxon>Pseudomonadati</taxon>
        <taxon>Pseudomonadota</taxon>
        <taxon>Betaproteobacteria</taxon>
        <taxon>Burkholderiales</taxon>
        <taxon>Comamonadaceae</taxon>
        <taxon>Variovorax</taxon>
    </lineage>
</organism>
<dbReference type="Gene3D" id="3.10.450.50">
    <property type="match status" value="1"/>
</dbReference>
<keyword evidence="2" id="KW-0413">Isomerase</keyword>
<dbReference type="SUPFAM" id="SSF54427">
    <property type="entry name" value="NTF2-like"/>
    <property type="match status" value="1"/>
</dbReference>
<dbReference type="InterPro" id="IPR032710">
    <property type="entry name" value="NTF2-like_dom_sf"/>
</dbReference>
<proteinExistence type="predicted"/>
<reference evidence="2" key="1">
    <citation type="submission" date="2023-07" db="EMBL/GenBank/DDBJ databases">
        <title>Sorghum-associated microbial communities from plants grown in Nebraska, USA.</title>
        <authorList>
            <person name="Schachtman D."/>
        </authorList>
    </citation>
    <scope>NUCLEOTIDE SEQUENCE</scope>
    <source>
        <strain evidence="2">DS2795</strain>
    </source>
</reference>
<evidence type="ECO:0000259" key="1">
    <source>
        <dbReference type="Pfam" id="PF12680"/>
    </source>
</evidence>
<dbReference type="Pfam" id="PF12680">
    <property type="entry name" value="SnoaL_2"/>
    <property type="match status" value="1"/>
</dbReference>
<dbReference type="CDD" id="cd00531">
    <property type="entry name" value="NTF2_like"/>
    <property type="match status" value="1"/>
</dbReference>
<dbReference type="Proteomes" id="UP001244295">
    <property type="component" value="Unassembled WGS sequence"/>
</dbReference>
<feature type="domain" description="SnoaL-like" evidence="1">
    <location>
        <begin position="16"/>
        <end position="119"/>
    </location>
</feature>
<name>A0AAW8DQ00_9BURK</name>
<dbReference type="GO" id="GO:0016853">
    <property type="term" value="F:isomerase activity"/>
    <property type="evidence" value="ECO:0007669"/>
    <property type="project" value="UniProtKB-KW"/>
</dbReference>
<comment type="caution">
    <text evidence="2">The sequence shown here is derived from an EMBL/GenBank/DDBJ whole genome shotgun (WGS) entry which is preliminary data.</text>
</comment>
<dbReference type="EMBL" id="JAUSRR010000001">
    <property type="protein sequence ID" value="MDP9921563.1"/>
    <property type="molecule type" value="Genomic_DNA"/>
</dbReference>
<sequence length="148" mass="16594">MSTPTTPAANEIRAVVQRYAQAWAANDLKAIVDCYHDEVVFHYFGRSPLAGTHRGKAACLAVLKQVKERTNRRLVAIRDVLAGEHFGLIVAVEQFEHQGRPVELERQLRYAVKDGKLSECWIYDEDQRWVDEVLSSPAAQKSSSGSPT</sequence>
<protein>
    <submittedName>
        <fullName evidence="2">Ketosteroid isomerase-like protein</fullName>
    </submittedName>
</protein>
<evidence type="ECO:0000313" key="3">
    <source>
        <dbReference type="Proteomes" id="UP001244295"/>
    </source>
</evidence>
<accession>A0AAW8DQ00</accession>
<evidence type="ECO:0000313" key="2">
    <source>
        <dbReference type="EMBL" id="MDP9921563.1"/>
    </source>
</evidence>
<dbReference type="RefSeq" id="WP_307635660.1">
    <property type="nucleotide sequence ID" value="NZ_JAUSRR010000001.1"/>
</dbReference>
<dbReference type="InterPro" id="IPR037401">
    <property type="entry name" value="SnoaL-like"/>
</dbReference>